<sequence length="462" mass="52921">MMALTVHSREPRSKRRRSQGYIAEHPNDEEEVEGIDLHQQRYPWEGSDMDYLYDEVSISLDGLRSIFESRRLTAKASQLMLAPFDLTKKKKKTFVIQDAIEDSAESHGRHTIRCLIVQEEFIGYIAEHPNDEEEVEGIDLHQKRYPWEGSDMDYLYDEVSISLDGLRSIFESRRFEITKLAMCQDSKSISADGKWGCYVGCLVYWAWLYKAQAGNICVAAFDSTCSGICRSDDPIVELAPFDLTKKKKKTFVVQDAIEDSAESHGRHTICCLIVQEEFIGYISEHSNDEEEVEGIDLHQQRYPWEGSYMDDLYDEVSISIDGLRSILRAIDLKSLSLQCVRTAKASQLMLAPFDLTKKKKKTFVVQDAIEDSAESHGRHTICCLIVQEEFIGYITEHPNDEEEVEGIDLHQQRYPWEGSDMVYLYDESSFAQLLSMELTLEIDGAIFHVPNANARSNVDSQL</sequence>
<reference evidence="2 3" key="1">
    <citation type="journal article" date="2020" name="BMC Genomics">
        <title>Intraspecific diversification of the crop wild relative Brassica cretica Lam. using demographic model selection.</title>
        <authorList>
            <person name="Kioukis A."/>
            <person name="Michalopoulou V.A."/>
            <person name="Briers L."/>
            <person name="Pirintsos S."/>
            <person name="Studholme D.J."/>
            <person name="Pavlidis P."/>
            <person name="Sarris P.F."/>
        </authorList>
    </citation>
    <scope>NUCLEOTIDE SEQUENCE [LARGE SCALE GENOMIC DNA]</scope>
    <source>
        <strain evidence="3">cv. PFS-1207/04</strain>
    </source>
</reference>
<evidence type="ECO:0000313" key="3">
    <source>
        <dbReference type="Proteomes" id="UP000266723"/>
    </source>
</evidence>
<proteinExistence type="predicted"/>
<name>A0ABQ7EUR9_BRACR</name>
<dbReference type="EMBL" id="QGKV02000297">
    <property type="protein sequence ID" value="KAF3606695.1"/>
    <property type="molecule type" value="Genomic_DNA"/>
</dbReference>
<protein>
    <submittedName>
        <fullName evidence="2">Uncharacterized protein</fullName>
    </submittedName>
</protein>
<accession>A0ABQ7EUR9</accession>
<gene>
    <name evidence="2" type="ORF">DY000_02046795</name>
</gene>
<dbReference type="Proteomes" id="UP000266723">
    <property type="component" value="Unassembled WGS sequence"/>
</dbReference>
<comment type="caution">
    <text evidence="2">The sequence shown here is derived from an EMBL/GenBank/DDBJ whole genome shotgun (WGS) entry which is preliminary data.</text>
</comment>
<keyword evidence="3" id="KW-1185">Reference proteome</keyword>
<evidence type="ECO:0000256" key="1">
    <source>
        <dbReference type="SAM" id="MobiDB-lite"/>
    </source>
</evidence>
<organism evidence="2 3">
    <name type="scientific">Brassica cretica</name>
    <name type="common">Mustard</name>
    <dbReference type="NCBI Taxonomy" id="69181"/>
    <lineage>
        <taxon>Eukaryota</taxon>
        <taxon>Viridiplantae</taxon>
        <taxon>Streptophyta</taxon>
        <taxon>Embryophyta</taxon>
        <taxon>Tracheophyta</taxon>
        <taxon>Spermatophyta</taxon>
        <taxon>Magnoliopsida</taxon>
        <taxon>eudicotyledons</taxon>
        <taxon>Gunneridae</taxon>
        <taxon>Pentapetalae</taxon>
        <taxon>rosids</taxon>
        <taxon>malvids</taxon>
        <taxon>Brassicales</taxon>
        <taxon>Brassicaceae</taxon>
        <taxon>Brassiceae</taxon>
        <taxon>Brassica</taxon>
    </lineage>
</organism>
<feature type="region of interest" description="Disordered" evidence="1">
    <location>
        <begin position="1"/>
        <end position="24"/>
    </location>
</feature>
<evidence type="ECO:0000313" key="2">
    <source>
        <dbReference type="EMBL" id="KAF3606695.1"/>
    </source>
</evidence>